<reference evidence="2" key="1">
    <citation type="journal article" date="2019" name="Int. J. Syst. Evol. Microbiol.">
        <title>The Global Catalogue of Microorganisms (GCM) 10K type strain sequencing project: providing services to taxonomists for standard genome sequencing and annotation.</title>
        <authorList>
            <consortium name="The Broad Institute Genomics Platform"/>
            <consortium name="The Broad Institute Genome Sequencing Center for Infectious Disease"/>
            <person name="Wu L."/>
            <person name="Ma J."/>
        </authorList>
    </citation>
    <scope>NUCLEOTIDE SEQUENCE [LARGE SCALE GENOMIC DNA]</scope>
    <source>
        <strain evidence="2">CGMCC 1.7656</strain>
    </source>
</reference>
<evidence type="ECO:0000313" key="2">
    <source>
        <dbReference type="Proteomes" id="UP000620064"/>
    </source>
</evidence>
<name>A0ABQ2NI18_9FLAO</name>
<protein>
    <recommendedName>
        <fullName evidence="3">DUF3887 domain-containing protein</fullName>
    </recommendedName>
</protein>
<gene>
    <name evidence="1" type="ORF">GCM10010992_11310</name>
</gene>
<evidence type="ECO:0008006" key="3">
    <source>
        <dbReference type="Google" id="ProtNLM"/>
    </source>
</evidence>
<proteinExistence type="predicted"/>
<dbReference type="RefSeq" id="WP_188617108.1">
    <property type="nucleotide sequence ID" value="NZ_BMLV01000002.1"/>
</dbReference>
<sequence>MKKTISLLLLFISVLFYSQVIEKNYTFRTKEEVKSFSEDVMNSFSKKDFKNAYAILRMKWILPENELDQLEGLTMKQMNMVTSRYGEIVGYEFYKDLAINETLLRKIYILKFENSPIIFSFTYYNSGKGWILNGFKYSDEADILQF</sequence>
<dbReference type="EMBL" id="BMLV01000002">
    <property type="protein sequence ID" value="GGP03332.1"/>
    <property type="molecule type" value="Genomic_DNA"/>
</dbReference>
<dbReference type="Proteomes" id="UP000620064">
    <property type="component" value="Unassembled WGS sequence"/>
</dbReference>
<comment type="caution">
    <text evidence="1">The sequence shown here is derived from an EMBL/GenBank/DDBJ whole genome shotgun (WGS) entry which is preliminary data.</text>
</comment>
<organism evidence="1 2">
    <name type="scientific">Cloacibacterium rupense</name>
    <dbReference type="NCBI Taxonomy" id="517423"/>
    <lineage>
        <taxon>Bacteria</taxon>
        <taxon>Pseudomonadati</taxon>
        <taxon>Bacteroidota</taxon>
        <taxon>Flavobacteriia</taxon>
        <taxon>Flavobacteriales</taxon>
        <taxon>Weeksellaceae</taxon>
    </lineage>
</organism>
<keyword evidence="2" id="KW-1185">Reference proteome</keyword>
<evidence type="ECO:0000313" key="1">
    <source>
        <dbReference type="EMBL" id="GGP03332.1"/>
    </source>
</evidence>
<accession>A0ABQ2NI18</accession>